<evidence type="ECO:0000313" key="3">
    <source>
        <dbReference type="Proteomes" id="UP000276133"/>
    </source>
</evidence>
<evidence type="ECO:0000313" key="2">
    <source>
        <dbReference type="EMBL" id="RNA14371.1"/>
    </source>
</evidence>
<reference evidence="2 3" key="1">
    <citation type="journal article" date="2018" name="Sci. Rep.">
        <title>Genomic signatures of local adaptation to the degree of environmental predictability in rotifers.</title>
        <authorList>
            <person name="Franch-Gras L."/>
            <person name="Hahn C."/>
            <person name="Garcia-Roger E.M."/>
            <person name="Carmona M.J."/>
            <person name="Serra M."/>
            <person name="Gomez A."/>
        </authorList>
    </citation>
    <scope>NUCLEOTIDE SEQUENCE [LARGE SCALE GENOMIC DNA]</scope>
    <source>
        <strain evidence="2">HYR1</strain>
    </source>
</reference>
<comment type="caution">
    <text evidence="2">The sequence shown here is derived from an EMBL/GenBank/DDBJ whole genome shotgun (WGS) entry which is preliminary data.</text>
</comment>
<name>A0A3M7QTI5_BRAPC</name>
<organism evidence="2 3">
    <name type="scientific">Brachionus plicatilis</name>
    <name type="common">Marine rotifer</name>
    <name type="synonym">Brachionus muelleri</name>
    <dbReference type="NCBI Taxonomy" id="10195"/>
    <lineage>
        <taxon>Eukaryota</taxon>
        <taxon>Metazoa</taxon>
        <taxon>Spiralia</taxon>
        <taxon>Gnathifera</taxon>
        <taxon>Rotifera</taxon>
        <taxon>Eurotatoria</taxon>
        <taxon>Monogononta</taxon>
        <taxon>Pseudotrocha</taxon>
        <taxon>Ploima</taxon>
        <taxon>Brachionidae</taxon>
        <taxon>Brachionus</taxon>
    </lineage>
</organism>
<dbReference type="EMBL" id="REGN01005206">
    <property type="protein sequence ID" value="RNA14371.1"/>
    <property type="molecule type" value="Genomic_DNA"/>
</dbReference>
<sequence length="231" mass="25927">MSDLILFMLVSVQADTNRQKFLKTVTLSVSVLTGKLFGERTTLRIHALSFFGESIFFNTFDRLEVILFNAINHDFSNLFELRRTTSTKSRGFAYTRSGGFASTRSGGTASTRSGGTASTRSRGTASTKSRGFAYTRSGGTASTRSGGTASTRSRGTTFIRICISYYPIDLERVFKQAPELTKPKLVSPYKYHFPLDKYMRGPPESPKQLEILKLFKKHKSQVQVRTKFFLF</sequence>
<proteinExistence type="predicted"/>
<evidence type="ECO:0000256" key="1">
    <source>
        <dbReference type="SAM" id="MobiDB-lite"/>
    </source>
</evidence>
<keyword evidence="3" id="KW-1185">Reference proteome</keyword>
<gene>
    <name evidence="2" type="ORF">BpHYR1_050939</name>
</gene>
<dbReference type="Proteomes" id="UP000276133">
    <property type="component" value="Unassembled WGS sequence"/>
</dbReference>
<feature type="region of interest" description="Disordered" evidence="1">
    <location>
        <begin position="101"/>
        <end position="152"/>
    </location>
</feature>
<dbReference type="AlphaFoldDB" id="A0A3M7QTI5"/>
<accession>A0A3M7QTI5</accession>
<protein>
    <submittedName>
        <fullName evidence="2">Sporozoite surface antigen MB2 (MB2)</fullName>
    </submittedName>
</protein>